<dbReference type="Gene3D" id="3.40.50.1360">
    <property type="match status" value="1"/>
</dbReference>
<reference evidence="2" key="1">
    <citation type="submission" date="2018-05" db="EMBL/GenBank/DDBJ databases">
        <authorList>
            <person name="Lanie J.A."/>
            <person name="Ng W.-L."/>
            <person name="Kazmierczak K.M."/>
            <person name="Andrzejewski T.M."/>
            <person name="Davidsen T.M."/>
            <person name="Wayne K.J."/>
            <person name="Tettelin H."/>
            <person name="Glass J.I."/>
            <person name="Rusch D."/>
            <person name="Podicherti R."/>
            <person name="Tsui H.-C.T."/>
            <person name="Winkler M.E."/>
        </authorList>
    </citation>
    <scope>NUCLEOTIDE SEQUENCE</scope>
</reference>
<dbReference type="InterPro" id="IPR037171">
    <property type="entry name" value="NagB/RpiA_transferase-like"/>
</dbReference>
<name>A0A382E7U7_9ZZZZ</name>
<dbReference type="GO" id="GO:0019262">
    <property type="term" value="P:N-acetylneuraminate catabolic process"/>
    <property type="evidence" value="ECO:0007669"/>
    <property type="project" value="TreeGrafter"/>
</dbReference>
<dbReference type="SUPFAM" id="SSF100950">
    <property type="entry name" value="NagB/RpiA/CoA transferase-like"/>
    <property type="match status" value="1"/>
</dbReference>
<dbReference type="GO" id="GO:0005975">
    <property type="term" value="P:carbohydrate metabolic process"/>
    <property type="evidence" value="ECO:0007669"/>
    <property type="project" value="InterPro"/>
</dbReference>
<dbReference type="GO" id="GO:0005737">
    <property type="term" value="C:cytoplasm"/>
    <property type="evidence" value="ECO:0007669"/>
    <property type="project" value="TreeGrafter"/>
</dbReference>
<dbReference type="PANTHER" id="PTHR11280">
    <property type="entry name" value="GLUCOSAMINE-6-PHOSPHATE ISOMERASE"/>
    <property type="match status" value="1"/>
</dbReference>
<gene>
    <name evidence="2" type="ORF">METZ01_LOCUS199266</name>
</gene>
<dbReference type="GO" id="GO:0004342">
    <property type="term" value="F:glucosamine-6-phosphate deaminase activity"/>
    <property type="evidence" value="ECO:0007669"/>
    <property type="project" value="InterPro"/>
</dbReference>
<dbReference type="InterPro" id="IPR006148">
    <property type="entry name" value="Glc/Gal-6P_isomerase"/>
</dbReference>
<feature type="domain" description="Glucosamine/galactosamine-6-phosphate isomerase" evidence="1">
    <location>
        <begin position="16"/>
        <end position="235"/>
    </location>
</feature>
<dbReference type="InterPro" id="IPR004547">
    <property type="entry name" value="Glucosamine6P_isomerase"/>
</dbReference>
<protein>
    <recommendedName>
        <fullName evidence="1">Glucosamine/galactosamine-6-phosphate isomerase domain-containing protein</fullName>
    </recommendedName>
</protein>
<dbReference type="EMBL" id="UINC01043009">
    <property type="protein sequence ID" value="SVB46412.1"/>
    <property type="molecule type" value="Genomic_DNA"/>
</dbReference>
<dbReference type="PANTHER" id="PTHR11280:SF6">
    <property type="entry name" value="GLUCOSAMINE-6-PHOSPHATE ISOMERASE NAGB"/>
    <property type="match status" value="1"/>
</dbReference>
<dbReference type="CDD" id="cd01399">
    <property type="entry name" value="GlcN6P_deaminase"/>
    <property type="match status" value="1"/>
</dbReference>
<dbReference type="GO" id="GO:0006043">
    <property type="term" value="P:glucosamine catabolic process"/>
    <property type="evidence" value="ECO:0007669"/>
    <property type="project" value="TreeGrafter"/>
</dbReference>
<dbReference type="GO" id="GO:0006046">
    <property type="term" value="P:N-acetylglucosamine catabolic process"/>
    <property type="evidence" value="ECO:0007669"/>
    <property type="project" value="TreeGrafter"/>
</dbReference>
<proteinExistence type="predicted"/>
<evidence type="ECO:0000313" key="2">
    <source>
        <dbReference type="EMBL" id="SVB46412.1"/>
    </source>
</evidence>
<accession>A0A382E7U7</accession>
<dbReference type="Pfam" id="PF01182">
    <property type="entry name" value="Glucosamine_iso"/>
    <property type="match status" value="1"/>
</dbReference>
<sequence>MKTFQVEQLPINIYQDVDSLGKAAALDAKSIIEEALKNRGEASIILATGNSQLSFLYALRHLEDIEWSKVRVFHMDEYLGIEPTHPASFPLFLEEHFLSHVEVGNFHPVPNQPDDIEQACQAYTELLKKYPADLVAMGWGENGHIAFNDPPYAEFNDPKWVKLIELAEASRKQQVGEGHFSNMDQVPTHAITLTIPALLAPQRILCIVPEVRKANAVRECLEKPVGEERPGSVLRTVSNAQLYLDPDSSSQL</sequence>
<organism evidence="2">
    <name type="scientific">marine metagenome</name>
    <dbReference type="NCBI Taxonomy" id="408172"/>
    <lineage>
        <taxon>unclassified sequences</taxon>
        <taxon>metagenomes</taxon>
        <taxon>ecological metagenomes</taxon>
    </lineage>
</organism>
<dbReference type="AlphaFoldDB" id="A0A382E7U7"/>
<dbReference type="GO" id="GO:0042802">
    <property type="term" value="F:identical protein binding"/>
    <property type="evidence" value="ECO:0007669"/>
    <property type="project" value="TreeGrafter"/>
</dbReference>
<evidence type="ECO:0000259" key="1">
    <source>
        <dbReference type="Pfam" id="PF01182"/>
    </source>
</evidence>